<sequence>QIGKVRVYAINFESSKKPFLNMKTEGMEGLEYPVVCILAAEGFPNIKMTTGDALNRTYFRNFLRTYYNIDYDNTE</sequence>
<feature type="non-terminal residue" evidence="1">
    <location>
        <position position="75"/>
    </location>
</feature>
<proteinExistence type="predicted"/>
<organism evidence="1 2">
    <name type="scientific">Racocetra persica</name>
    <dbReference type="NCBI Taxonomy" id="160502"/>
    <lineage>
        <taxon>Eukaryota</taxon>
        <taxon>Fungi</taxon>
        <taxon>Fungi incertae sedis</taxon>
        <taxon>Mucoromycota</taxon>
        <taxon>Glomeromycotina</taxon>
        <taxon>Glomeromycetes</taxon>
        <taxon>Diversisporales</taxon>
        <taxon>Gigasporaceae</taxon>
        <taxon>Racocetra</taxon>
    </lineage>
</organism>
<gene>
    <name evidence="1" type="ORF">RPERSI_LOCUS32379</name>
</gene>
<evidence type="ECO:0000313" key="1">
    <source>
        <dbReference type="EMBL" id="CAG8842571.1"/>
    </source>
</evidence>
<evidence type="ECO:0000313" key="2">
    <source>
        <dbReference type="Proteomes" id="UP000789920"/>
    </source>
</evidence>
<feature type="non-terminal residue" evidence="1">
    <location>
        <position position="1"/>
    </location>
</feature>
<keyword evidence="2" id="KW-1185">Reference proteome</keyword>
<reference evidence="1" key="1">
    <citation type="submission" date="2021-06" db="EMBL/GenBank/DDBJ databases">
        <authorList>
            <person name="Kallberg Y."/>
            <person name="Tangrot J."/>
            <person name="Rosling A."/>
        </authorList>
    </citation>
    <scope>NUCLEOTIDE SEQUENCE</scope>
    <source>
        <strain evidence="1">MA461A</strain>
    </source>
</reference>
<dbReference type="EMBL" id="CAJVQC010134714">
    <property type="protein sequence ID" value="CAG8842571.1"/>
    <property type="molecule type" value="Genomic_DNA"/>
</dbReference>
<comment type="caution">
    <text evidence="1">The sequence shown here is derived from an EMBL/GenBank/DDBJ whole genome shotgun (WGS) entry which is preliminary data.</text>
</comment>
<accession>A0ACA9SPI5</accession>
<name>A0ACA9SPI5_9GLOM</name>
<protein>
    <submittedName>
        <fullName evidence="1">13740_t:CDS:1</fullName>
    </submittedName>
</protein>
<dbReference type="Proteomes" id="UP000789920">
    <property type="component" value="Unassembled WGS sequence"/>
</dbReference>